<evidence type="ECO:0000259" key="5">
    <source>
        <dbReference type="Pfam" id="PF09368"/>
    </source>
</evidence>
<comment type="similarity">
    <text evidence="2">Belongs to the SAS10 family.</text>
</comment>
<dbReference type="GO" id="GO:0032040">
    <property type="term" value="C:small-subunit processome"/>
    <property type="evidence" value="ECO:0007669"/>
    <property type="project" value="TreeGrafter"/>
</dbReference>
<dbReference type="InterPro" id="IPR018972">
    <property type="entry name" value="Sas10_C_dom"/>
</dbReference>
<feature type="domain" description="Sas10 C-terminal" evidence="5">
    <location>
        <begin position="373"/>
        <end position="443"/>
    </location>
</feature>
<dbReference type="STRING" id="147828.A0A4S2LYX4"/>
<dbReference type="OrthoDB" id="1924577at2759"/>
<dbReference type="PANTHER" id="PTHR13237:SF8">
    <property type="entry name" value="SOMETHING ABOUT SILENCING PROTEIN 10"/>
    <property type="match status" value="1"/>
</dbReference>
<comment type="caution">
    <text evidence="6">The sequence shown here is derived from an EMBL/GenBank/DDBJ whole genome shotgun (WGS) entry which is preliminary data.</text>
</comment>
<dbReference type="PANTHER" id="PTHR13237">
    <property type="entry name" value="SOMETHING ABOUT SILENCING PROTEIN 10-RELATED"/>
    <property type="match status" value="1"/>
</dbReference>
<dbReference type="AlphaFoldDB" id="A0A4S2LYX4"/>
<accession>A0A4S2LYX4</accession>
<evidence type="ECO:0000256" key="3">
    <source>
        <dbReference type="ARBA" id="ARBA00023242"/>
    </source>
</evidence>
<sequence length="446" mass="50780">MTRVSQQVNSLKSTVLLSPSSEFIWYFEGRRALGTQKLYLTDCRRRQAASYPAFVFKSPSVRMLIQTPEIGDLLVSSGQSRLHLHLQQQYTSHTENVSSFPFSQLEESAFPPFPLSLTEEASKFRSHGLPLLVWPRTTNPKGIQQYLTDNYPDCAHWFSELTKVSAWLEQKWRPLVEMVGLNTTSDAPASGSESVWLHGVPKDSVAATYARQRLADYEQYAAKLKEYLTHRRQFTPAFQFNPIHGELRELAELRAEALSDDSGFFNVVGNRLLQLARNAKLSGTAVRLNIKSIGRSIEDTAVRTQLLHSLLPATSLKKALKKQPTCPTTTTVDEELLSGSQSDEVSQVDESDEEKNPPMESDFGTGGTLHYPNRPITRDIMENRGLVKYRHKRERNPRVHLRHKYKKATVRYRSRVPPVRHEETPYAGEAKGIRVHLVKSHKFKRP</sequence>
<dbReference type="Pfam" id="PF09368">
    <property type="entry name" value="Sas10"/>
    <property type="match status" value="1"/>
</dbReference>
<keyword evidence="3" id="KW-0539">Nucleus</keyword>
<keyword evidence="7" id="KW-1185">Reference proteome</keyword>
<name>A0A4S2LYX4_OPIFE</name>
<comment type="subcellular location">
    <subcellularLocation>
        <location evidence="1">Nucleus</location>
    </subcellularLocation>
</comment>
<evidence type="ECO:0000256" key="4">
    <source>
        <dbReference type="SAM" id="MobiDB-lite"/>
    </source>
</evidence>
<dbReference type="EMBL" id="SJOL01006451">
    <property type="protein sequence ID" value="TGZ66487.1"/>
    <property type="molecule type" value="Genomic_DNA"/>
</dbReference>
<evidence type="ECO:0000313" key="6">
    <source>
        <dbReference type="EMBL" id="TGZ66487.1"/>
    </source>
</evidence>
<feature type="region of interest" description="Disordered" evidence="4">
    <location>
        <begin position="322"/>
        <end position="375"/>
    </location>
</feature>
<gene>
    <name evidence="6" type="ORF">CRM22_005294</name>
</gene>
<dbReference type="GO" id="GO:0000462">
    <property type="term" value="P:maturation of SSU-rRNA from tricistronic rRNA transcript (SSU-rRNA, 5.8S rRNA, LSU-rRNA)"/>
    <property type="evidence" value="ECO:0007669"/>
    <property type="project" value="TreeGrafter"/>
</dbReference>
<dbReference type="Proteomes" id="UP000308267">
    <property type="component" value="Unassembled WGS sequence"/>
</dbReference>
<evidence type="ECO:0000313" key="7">
    <source>
        <dbReference type="Proteomes" id="UP000308267"/>
    </source>
</evidence>
<evidence type="ECO:0000256" key="1">
    <source>
        <dbReference type="ARBA" id="ARBA00004123"/>
    </source>
</evidence>
<organism evidence="6 7">
    <name type="scientific">Opisthorchis felineus</name>
    <dbReference type="NCBI Taxonomy" id="147828"/>
    <lineage>
        <taxon>Eukaryota</taxon>
        <taxon>Metazoa</taxon>
        <taxon>Spiralia</taxon>
        <taxon>Lophotrochozoa</taxon>
        <taxon>Platyhelminthes</taxon>
        <taxon>Trematoda</taxon>
        <taxon>Digenea</taxon>
        <taxon>Opisthorchiida</taxon>
        <taxon>Opisthorchiata</taxon>
        <taxon>Opisthorchiidae</taxon>
        <taxon>Opisthorchis</taxon>
    </lineage>
</organism>
<reference evidence="6 7" key="1">
    <citation type="journal article" date="2019" name="BMC Genomics">
        <title>New insights from Opisthorchis felineus genome: update on genomics of the epidemiologically important liver flukes.</title>
        <authorList>
            <person name="Ershov N.I."/>
            <person name="Mordvinov V.A."/>
            <person name="Prokhortchouk E.B."/>
            <person name="Pakharukova M.Y."/>
            <person name="Gunbin K.V."/>
            <person name="Ustyantsev K."/>
            <person name="Genaev M.A."/>
            <person name="Blinov A.G."/>
            <person name="Mazur A."/>
            <person name="Boulygina E."/>
            <person name="Tsygankova S."/>
            <person name="Khrameeva E."/>
            <person name="Chekanov N."/>
            <person name="Fan G."/>
            <person name="Xiao A."/>
            <person name="Zhang H."/>
            <person name="Xu X."/>
            <person name="Yang H."/>
            <person name="Solovyev V."/>
            <person name="Lee S.M."/>
            <person name="Liu X."/>
            <person name="Afonnikov D.A."/>
            <person name="Skryabin K.G."/>
        </authorList>
    </citation>
    <scope>NUCLEOTIDE SEQUENCE [LARGE SCALE GENOMIC DNA]</scope>
    <source>
        <strain evidence="6">AK-0245</strain>
        <tissue evidence="6">Whole organism</tissue>
    </source>
</reference>
<evidence type="ECO:0000256" key="2">
    <source>
        <dbReference type="ARBA" id="ARBA00010979"/>
    </source>
</evidence>
<protein>
    <recommendedName>
        <fullName evidence="5">Sas10 C-terminal domain-containing protein</fullName>
    </recommendedName>
</protein>
<proteinExistence type="inferred from homology"/>